<feature type="transmembrane region" description="Helical" evidence="1">
    <location>
        <begin position="48"/>
        <end position="66"/>
    </location>
</feature>
<feature type="transmembrane region" description="Helical" evidence="1">
    <location>
        <begin position="17"/>
        <end position="36"/>
    </location>
</feature>
<name>A0A3N1XKI1_9FIRM</name>
<feature type="transmembrane region" description="Helical" evidence="1">
    <location>
        <begin position="298"/>
        <end position="317"/>
    </location>
</feature>
<dbReference type="OrthoDB" id="9809196at2"/>
<feature type="transmembrane region" description="Helical" evidence="1">
    <location>
        <begin position="179"/>
        <end position="200"/>
    </location>
</feature>
<sequence>MKGIMTFQDRLLGLTNAIYRFPLTIIFLLLATVINSMDIHSSNDYSRYILSLIVGAFLGIVSQVIYERFFNNKVIRISLFGISAILALIYSYVISNADNINTEIWIKTIVGLFALFIGFIWIPVIKSKFSLNESFMAAFKGFFISLFFSGVIYVGISLIIMAVNQLLFRIGYNSYSHAANIIFLFFGPTYFLSLIPLYTIDYSGDDGETQYRVEKTKNNVAIASSCPKYLEILISYIIVPLTAVFTVILLFYILGNMGGKFWSDNLLEPMIVTYSITVILIYILVSRMENKLAEVFRMIFPKVLIPIVLFQTISSIIKIGDMGITYNRYYVILYGIFATIAGIAFSIFPVRKNGIIAALLIVFSMISIVPPIDAFTVSKNSQLKIFESVLNNNNMLQENKIVPNKDISSEDKQKIIKVLEYLHQIEYTDKVSWLPKDYDYYSDFYKTFGFNQYEQTEEVNQYVYLNLNMEDPIDISGYDFFIPHYVYISNYDKKEEEISKFEKSNKTYTLKLNVTSKDSYLSLWDENQKEINRFSYDKVLQRFENYAGDTKGLIDMEEAVFIEENGVSSVKLVIKAFNMDRTADNKSFNIESYILVDIRQ</sequence>
<gene>
    <name evidence="2" type="ORF">EDD66_107139</name>
</gene>
<feature type="transmembrane region" description="Helical" evidence="1">
    <location>
        <begin position="354"/>
        <end position="375"/>
    </location>
</feature>
<dbReference type="AlphaFoldDB" id="A0A3N1XKI1"/>
<keyword evidence="1" id="KW-1133">Transmembrane helix</keyword>
<comment type="caution">
    <text evidence="2">The sequence shown here is derived from an EMBL/GenBank/DDBJ whole genome shotgun (WGS) entry which is preliminary data.</text>
</comment>
<organism evidence="2 3">
    <name type="scientific">Mobilisporobacter senegalensis</name>
    <dbReference type="NCBI Taxonomy" id="1329262"/>
    <lineage>
        <taxon>Bacteria</taxon>
        <taxon>Bacillati</taxon>
        <taxon>Bacillota</taxon>
        <taxon>Clostridia</taxon>
        <taxon>Lachnospirales</taxon>
        <taxon>Lachnospiraceae</taxon>
        <taxon>Mobilisporobacter</taxon>
    </lineage>
</organism>
<keyword evidence="3" id="KW-1185">Reference proteome</keyword>
<evidence type="ECO:0000313" key="2">
    <source>
        <dbReference type="EMBL" id="ROR27225.1"/>
    </source>
</evidence>
<dbReference type="Proteomes" id="UP000273083">
    <property type="component" value="Unassembled WGS sequence"/>
</dbReference>
<feature type="transmembrane region" description="Helical" evidence="1">
    <location>
        <begin position="104"/>
        <end position="122"/>
    </location>
</feature>
<feature type="transmembrane region" description="Helical" evidence="1">
    <location>
        <begin position="233"/>
        <end position="254"/>
    </location>
</feature>
<dbReference type="RefSeq" id="WP_123609918.1">
    <property type="nucleotide sequence ID" value="NZ_RJVG01000007.1"/>
</dbReference>
<dbReference type="Pfam" id="PF13687">
    <property type="entry name" value="DUF4153"/>
    <property type="match status" value="1"/>
</dbReference>
<feature type="transmembrane region" description="Helical" evidence="1">
    <location>
        <begin position="78"/>
        <end position="97"/>
    </location>
</feature>
<proteinExistence type="predicted"/>
<feature type="transmembrane region" description="Helical" evidence="1">
    <location>
        <begin position="142"/>
        <end position="167"/>
    </location>
</feature>
<reference evidence="2 3" key="1">
    <citation type="submission" date="2018-11" db="EMBL/GenBank/DDBJ databases">
        <title>Genomic Encyclopedia of Type Strains, Phase IV (KMG-IV): sequencing the most valuable type-strain genomes for metagenomic binning, comparative biology and taxonomic classification.</title>
        <authorList>
            <person name="Goeker M."/>
        </authorList>
    </citation>
    <scope>NUCLEOTIDE SEQUENCE [LARGE SCALE GENOMIC DNA]</scope>
    <source>
        <strain evidence="2 3">DSM 26537</strain>
    </source>
</reference>
<evidence type="ECO:0000313" key="3">
    <source>
        <dbReference type="Proteomes" id="UP000273083"/>
    </source>
</evidence>
<evidence type="ECO:0000256" key="1">
    <source>
        <dbReference type="SAM" id="Phobius"/>
    </source>
</evidence>
<feature type="transmembrane region" description="Helical" evidence="1">
    <location>
        <begin position="329"/>
        <end position="348"/>
    </location>
</feature>
<protein>
    <submittedName>
        <fullName evidence="2">Uncharacterized protein DUF4153</fullName>
    </submittedName>
</protein>
<keyword evidence="1" id="KW-0812">Transmembrane</keyword>
<dbReference type="EMBL" id="RJVG01000007">
    <property type="protein sequence ID" value="ROR27225.1"/>
    <property type="molecule type" value="Genomic_DNA"/>
</dbReference>
<keyword evidence="1" id="KW-0472">Membrane</keyword>
<accession>A0A3N1XKI1</accession>
<feature type="transmembrane region" description="Helical" evidence="1">
    <location>
        <begin position="266"/>
        <end position="286"/>
    </location>
</feature>
<dbReference type="InterPro" id="IPR025291">
    <property type="entry name" value="DUF4153"/>
</dbReference>